<proteinExistence type="predicted"/>
<evidence type="ECO:0000256" key="2">
    <source>
        <dbReference type="SAM" id="MobiDB-lite"/>
    </source>
</evidence>
<keyword evidence="1" id="KW-0175">Coiled coil</keyword>
<name>A0ABQ8P595_9CRYT</name>
<feature type="region of interest" description="Disordered" evidence="2">
    <location>
        <begin position="308"/>
        <end position="348"/>
    </location>
</feature>
<feature type="coiled-coil region" evidence="1">
    <location>
        <begin position="146"/>
        <end position="173"/>
    </location>
</feature>
<feature type="chain" id="PRO_5045246754" evidence="3">
    <location>
        <begin position="20"/>
        <end position="348"/>
    </location>
</feature>
<evidence type="ECO:0000313" key="4">
    <source>
        <dbReference type="EMBL" id="KAJ1608804.1"/>
    </source>
</evidence>
<gene>
    <name evidence="4" type="ORF">OJ252_2410</name>
</gene>
<keyword evidence="3" id="KW-0732">Signal</keyword>
<comment type="caution">
    <text evidence="4">The sequence shown here is derived from an EMBL/GenBank/DDBJ whole genome shotgun (WGS) entry which is preliminary data.</text>
</comment>
<evidence type="ECO:0000256" key="3">
    <source>
        <dbReference type="SAM" id="SignalP"/>
    </source>
</evidence>
<accession>A0ABQ8P595</accession>
<dbReference type="Proteomes" id="UP001071777">
    <property type="component" value="Unassembled WGS sequence"/>
</dbReference>
<keyword evidence="5" id="KW-1185">Reference proteome</keyword>
<feature type="signal peptide" evidence="3">
    <location>
        <begin position="1"/>
        <end position="19"/>
    </location>
</feature>
<sequence>MNTLFCLIVVLSVIDFLRRFGLLEVTSEILRTFKVETGHKYYHGLARDYKREQIWAFSFSLVSRSSVENLASSQSMESFKSCFSDFQSQESFQTASGSELFDSTGLYECEFFQPTDSVVEMIVSKHHDRLKDVSVLSINNAMDDTLKIVQGIVRNYNREKQALEAKLTKYRNKKRSMGRIQEVEGKLEALFEQAKSALTYYDYILLVLFKHMYKTIKKRFKSVTKQFDPNDDRDKSRILIRKISFCDELASFLGTSFSHYECDDEVFGTLQLCTFISARFFEINSKRDRAVEKHKSFVEECEAKRLLESSREESTNADKPHSERKGGRISKLLSRVSKLSVSKKRRHK</sequence>
<evidence type="ECO:0000313" key="5">
    <source>
        <dbReference type="Proteomes" id="UP001071777"/>
    </source>
</evidence>
<organism evidence="4 5">
    <name type="scientific">Cryptosporidium canis</name>
    <dbReference type="NCBI Taxonomy" id="195482"/>
    <lineage>
        <taxon>Eukaryota</taxon>
        <taxon>Sar</taxon>
        <taxon>Alveolata</taxon>
        <taxon>Apicomplexa</taxon>
        <taxon>Conoidasida</taxon>
        <taxon>Coccidia</taxon>
        <taxon>Eucoccidiorida</taxon>
        <taxon>Eimeriorina</taxon>
        <taxon>Cryptosporidiidae</taxon>
        <taxon>Cryptosporidium</taxon>
    </lineage>
</organism>
<reference evidence="4" key="1">
    <citation type="submission" date="2022-10" db="EMBL/GenBank/DDBJ databases">
        <title>Adaptive evolution leads to modifications in subtelomeric GC content in a zoonotic Cryptosporidium species.</title>
        <authorList>
            <person name="Li J."/>
            <person name="Feng Y."/>
            <person name="Xiao L."/>
        </authorList>
    </citation>
    <scope>NUCLEOTIDE SEQUENCE</scope>
    <source>
        <strain evidence="4">25894</strain>
    </source>
</reference>
<dbReference type="EMBL" id="JAPCXB010000090">
    <property type="protein sequence ID" value="KAJ1608804.1"/>
    <property type="molecule type" value="Genomic_DNA"/>
</dbReference>
<evidence type="ECO:0000256" key="1">
    <source>
        <dbReference type="SAM" id="Coils"/>
    </source>
</evidence>
<feature type="compositionally biased region" description="Low complexity" evidence="2">
    <location>
        <begin position="330"/>
        <end position="340"/>
    </location>
</feature>
<feature type="compositionally biased region" description="Basic and acidic residues" evidence="2">
    <location>
        <begin position="308"/>
        <end position="326"/>
    </location>
</feature>
<protein>
    <submittedName>
        <fullName evidence="4">Uncharacterized protein</fullName>
    </submittedName>
</protein>